<dbReference type="PANTHER" id="PTHR34461:SF2">
    <property type="entry name" value="EXPRESSED PROTEIN"/>
    <property type="match status" value="1"/>
</dbReference>
<dbReference type="Proteomes" id="UP001222027">
    <property type="component" value="Unassembled WGS sequence"/>
</dbReference>
<accession>A0AAV8RAG9</accession>
<organism evidence="2 3">
    <name type="scientific">Ensete ventricosum</name>
    <name type="common">Abyssinian banana</name>
    <name type="synonym">Musa ensete</name>
    <dbReference type="NCBI Taxonomy" id="4639"/>
    <lineage>
        <taxon>Eukaryota</taxon>
        <taxon>Viridiplantae</taxon>
        <taxon>Streptophyta</taxon>
        <taxon>Embryophyta</taxon>
        <taxon>Tracheophyta</taxon>
        <taxon>Spermatophyta</taxon>
        <taxon>Magnoliopsida</taxon>
        <taxon>Liliopsida</taxon>
        <taxon>Zingiberales</taxon>
        <taxon>Musaceae</taxon>
        <taxon>Ensete</taxon>
    </lineage>
</organism>
<sequence>MLARKHFPIKQISIDYLSLPALDASLPPGDRLRSTRVFLFDAAGLRIFSADHVHQGHSTWNSDTICFQVLVKRETLCRRINLGKKEILLLGEEVGLCFTVLLSWLVANGRIFICSNMGDSASRNHNVNQPRRRSLRLQHIRVIYEENGVEVIGLSAASEKHEKECDPAVGKQVKAMMLESEDDGFTCKSSDHVDTLSDSVSDEQSAIGITLKDLRKRCNARKRKAPKCNFSSEVDSGCHLTSGESKMRNHEHVKLEQEGSDLEQPLIKLKHLKGSTRDKKKPKRAHLCSDDLVSKKVDTLSPCRFCDPVQDLSPVVKANASTKGKVSEDDATEVDEKNTAGTHYMEVSNSLVSSNAAVNGGLLRTGIPEIVHHVKGEIVDTCSLDYQIEDDHAVKGIQSANLLQKDTEDTEASSLSISNLKKNLFVDSPRYNIVKTQKSEDDALMHKHTCASGNSTISFIAKPGCPEEPSSADSGELAPASKDPVCCVREISIKYREPENYPGVPEIGEEQIGGTKDLSAIPNWNAIPSVSEAVRVPLNGLKHVRVPLNDSSPKSISAPADNYHVNNRRYKKRSILPEEIADKSTAKQINCSAKCHSYEPMEAKLICAVDMENEDTKDLANGTPVQEMPVYGQANNVIDEHYLLCKEAFGLEEIFLSGKEDHSCDDLTRDVMAGSMLCSLSLSKTCFSAAKELQHAGEEIDSFCKLENASNGQAEKVIDFSGKISNFTNSDGSAELDPHSRKASPRCISSRSGLQCTDDLLKDTEDLSCVVEEKLDATSDQPTITAISHSVVTSKEQPECDQELLADHPPEKLLSYRKTMSPTSQEKLCQALRDIDLQDVSQPTEKSLAKRKRLSCEKWIKARISSSVLGPKEAKERLGPEQMNKKPRNQSNGPPPVKKVIVKSPDTSGRMPCSCMKTSSIHMNMEKAIEFSQRQMHDIERLAMQLLKGLNSMKNIMEETLSAEAHSSLLSEFTAEEMRAAADNASELEKTTTKWLSIMTKDCNRFCKIMRSADNKSTASVNGVRKGRKITFADEVGGTLCHVETFEPQPSPDSTPEREQSG</sequence>
<evidence type="ECO:0000313" key="2">
    <source>
        <dbReference type="EMBL" id="KAJ8492670.1"/>
    </source>
</evidence>
<evidence type="ECO:0000256" key="1">
    <source>
        <dbReference type="SAM" id="MobiDB-lite"/>
    </source>
</evidence>
<gene>
    <name evidence="2" type="ORF">OPV22_014391</name>
</gene>
<reference evidence="2 3" key="1">
    <citation type="submission" date="2022-12" db="EMBL/GenBank/DDBJ databases">
        <title>Chromosome-scale assembly of the Ensete ventricosum genome.</title>
        <authorList>
            <person name="Dussert Y."/>
            <person name="Stocks J."/>
            <person name="Wendawek A."/>
            <person name="Woldeyes F."/>
            <person name="Nichols R.A."/>
            <person name="Borrell J.S."/>
        </authorList>
    </citation>
    <scope>NUCLEOTIDE SEQUENCE [LARGE SCALE GENOMIC DNA]</scope>
    <source>
        <strain evidence="3">cv. Maze</strain>
        <tissue evidence="2">Seeds</tissue>
    </source>
</reference>
<name>A0AAV8RAG9_ENSVE</name>
<protein>
    <submittedName>
        <fullName evidence="2">Uncharacterized protein</fullName>
    </submittedName>
</protein>
<evidence type="ECO:0000313" key="3">
    <source>
        <dbReference type="Proteomes" id="UP001222027"/>
    </source>
</evidence>
<feature type="region of interest" description="Disordered" evidence="1">
    <location>
        <begin position="870"/>
        <end position="912"/>
    </location>
</feature>
<proteinExistence type="predicted"/>
<dbReference type="AlphaFoldDB" id="A0AAV8RAG9"/>
<comment type="caution">
    <text evidence="2">The sequence shown here is derived from an EMBL/GenBank/DDBJ whole genome shotgun (WGS) entry which is preliminary data.</text>
</comment>
<dbReference type="PANTHER" id="PTHR34461">
    <property type="entry name" value="EXPRESSED PROTEIN"/>
    <property type="match status" value="1"/>
</dbReference>
<keyword evidence="3" id="KW-1185">Reference proteome</keyword>
<dbReference type="EMBL" id="JAQQAF010000004">
    <property type="protein sequence ID" value="KAJ8492670.1"/>
    <property type="molecule type" value="Genomic_DNA"/>
</dbReference>